<dbReference type="KEGG" id="serj:SGUI_3219"/>
<organism evidence="2 3">
    <name type="scientific">Serinicoccus hydrothermalis</name>
    <dbReference type="NCBI Taxonomy" id="1758689"/>
    <lineage>
        <taxon>Bacteria</taxon>
        <taxon>Bacillati</taxon>
        <taxon>Actinomycetota</taxon>
        <taxon>Actinomycetes</taxon>
        <taxon>Micrococcales</taxon>
        <taxon>Ornithinimicrobiaceae</taxon>
        <taxon>Serinicoccus</taxon>
    </lineage>
</organism>
<dbReference type="EMBL" id="CP014989">
    <property type="protein sequence ID" value="ANS80615.1"/>
    <property type="molecule type" value="Genomic_DNA"/>
</dbReference>
<feature type="region of interest" description="Disordered" evidence="1">
    <location>
        <begin position="50"/>
        <end position="69"/>
    </location>
</feature>
<keyword evidence="3" id="KW-1185">Reference proteome</keyword>
<name>A0A1B1NGR7_9MICO</name>
<evidence type="ECO:0000313" key="3">
    <source>
        <dbReference type="Proteomes" id="UP000092482"/>
    </source>
</evidence>
<accession>A0A1B1NGR7</accession>
<reference evidence="2 3" key="1">
    <citation type="submission" date="2016-03" db="EMBL/GenBank/DDBJ databases">
        <title>Shallow-sea hydrothermal system.</title>
        <authorList>
            <person name="Tang K."/>
        </authorList>
    </citation>
    <scope>NUCLEOTIDE SEQUENCE [LARGE SCALE GENOMIC DNA]</scope>
    <source>
        <strain evidence="2 3">JLT9</strain>
    </source>
</reference>
<proteinExistence type="predicted"/>
<evidence type="ECO:0000313" key="2">
    <source>
        <dbReference type="EMBL" id="ANS80615.1"/>
    </source>
</evidence>
<dbReference type="Proteomes" id="UP000092482">
    <property type="component" value="Chromosome"/>
</dbReference>
<dbReference type="STRING" id="1758689.SGUI_3219"/>
<evidence type="ECO:0000256" key="1">
    <source>
        <dbReference type="SAM" id="MobiDB-lite"/>
    </source>
</evidence>
<feature type="compositionally biased region" description="Polar residues" evidence="1">
    <location>
        <begin position="56"/>
        <end position="69"/>
    </location>
</feature>
<gene>
    <name evidence="2" type="ORF">SGUI_3219</name>
</gene>
<evidence type="ECO:0008006" key="4">
    <source>
        <dbReference type="Google" id="ProtNLM"/>
    </source>
</evidence>
<sequence length="69" mass="7128">MLVVHALVSEPLQQLLAPMREADPLDLAADLLGIALAVWVAATARRRWGDDGDMATATSSAGSGPRGSS</sequence>
<dbReference type="AlphaFoldDB" id="A0A1B1NGR7"/>
<protein>
    <recommendedName>
        <fullName evidence="4">VanZ-like domain-containing protein</fullName>
    </recommendedName>
</protein>